<dbReference type="EMBL" id="AP014862">
    <property type="protein sequence ID" value="BAU76941.1"/>
    <property type="molecule type" value="Genomic_DNA"/>
</dbReference>
<dbReference type="InterPro" id="IPR050834">
    <property type="entry name" value="Glycosyltransf_2"/>
</dbReference>
<gene>
    <name evidence="2" type="ORF">KF707C_52530</name>
</gene>
<keyword evidence="3" id="KW-1185">Reference proteome</keyword>
<protein>
    <recommendedName>
        <fullName evidence="1">Glycosyltransferase 2-like domain-containing protein</fullName>
    </recommendedName>
</protein>
<dbReference type="Gene3D" id="3.90.550.10">
    <property type="entry name" value="Spore Coat Polysaccharide Biosynthesis Protein SpsA, Chain A"/>
    <property type="match status" value="1"/>
</dbReference>
<evidence type="ECO:0000313" key="3">
    <source>
        <dbReference type="Proteomes" id="UP000218554"/>
    </source>
</evidence>
<dbReference type="SUPFAM" id="SSF53448">
    <property type="entry name" value="Nucleotide-diphospho-sugar transferases"/>
    <property type="match status" value="1"/>
</dbReference>
<dbReference type="Proteomes" id="UP000218554">
    <property type="component" value="Chromosome"/>
</dbReference>
<name>A0AAD1C5F2_METFU</name>
<organism evidence="2 3">
    <name type="scientific">Metapseudomonas furukawaii</name>
    <name type="common">Pseudomonas furukawaii</name>
    <dbReference type="NCBI Taxonomy" id="1149133"/>
    <lineage>
        <taxon>Bacteria</taxon>
        <taxon>Pseudomonadati</taxon>
        <taxon>Pseudomonadota</taxon>
        <taxon>Gammaproteobacteria</taxon>
        <taxon>Pseudomonadales</taxon>
        <taxon>Pseudomonadaceae</taxon>
        <taxon>Metapseudomonas</taxon>
    </lineage>
</organism>
<dbReference type="PANTHER" id="PTHR43685:SF2">
    <property type="entry name" value="GLYCOSYLTRANSFERASE 2-LIKE DOMAIN-CONTAINING PROTEIN"/>
    <property type="match status" value="1"/>
</dbReference>
<dbReference type="AlphaFoldDB" id="A0AAD1C5F2"/>
<reference evidence="2 3" key="2">
    <citation type="journal article" date="2017" name="Int. J. Syst. Evol. Microbiol.">
        <title>Pseudomonas furukawaii sp. nov., a polychlorinated biphenyl-degrading bacterium isolated from biphenyl-contaminated soil in Japan.</title>
        <authorList>
            <person name="Kimura N."/>
            <person name="Watanabe T."/>
            <person name="Suenaga H."/>
            <person name="Fujihara H."/>
            <person name="Futagami T."/>
            <person name="Goto M."/>
            <person name="Hanada S."/>
            <person name="Hirose J."/>
        </authorList>
    </citation>
    <scope>NUCLEOTIDE SEQUENCE [LARGE SCALE GENOMIC DNA]</scope>
    <source>
        <strain evidence="3">DSM 10086 / NBRC 110670 / KF707</strain>
    </source>
</reference>
<evidence type="ECO:0000313" key="2">
    <source>
        <dbReference type="EMBL" id="BAU76941.1"/>
    </source>
</evidence>
<evidence type="ECO:0000259" key="1">
    <source>
        <dbReference type="Pfam" id="PF00535"/>
    </source>
</evidence>
<dbReference type="KEGG" id="pfuw:KF707C_52530"/>
<dbReference type="RefSeq" id="WP_096368077.1">
    <property type="nucleotide sequence ID" value="NZ_AP014862.1"/>
</dbReference>
<dbReference type="InterPro" id="IPR001173">
    <property type="entry name" value="Glyco_trans_2-like"/>
</dbReference>
<dbReference type="PANTHER" id="PTHR43685">
    <property type="entry name" value="GLYCOSYLTRANSFERASE"/>
    <property type="match status" value="1"/>
</dbReference>
<dbReference type="InterPro" id="IPR029044">
    <property type="entry name" value="Nucleotide-diphossugar_trans"/>
</dbReference>
<reference evidence="3" key="1">
    <citation type="submission" date="2015-05" db="EMBL/GenBank/DDBJ databases">
        <title>Draft genome sequencing of a biphenyl-degrading bacterium, Pseudomonas balearica KF707 (=NBRC110670).</title>
        <authorList>
            <person name="Kimura N."/>
            <person name="Hirose J."/>
            <person name="Watanabe T."/>
            <person name="Suenaga H."/>
            <person name="Fujihara H."/>
            <person name="Noguchi M."/>
            <person name="Hashimoto M."/>
            <person name="Shimodaira J."/>
            <person name="Tsuchikane K."/>
            <person name="Hosoyama A."/>
            <person name="Yamazoe A."/>
            <person name="Fujita N."/>
            <person name="Furukawa K."/>
        </authorList>
    </citation>
    <scope>NUCLEOTIDE SEQUENCE [LARGE SCALE GENOMIC DNA]</scope>
    <source>
        <strain evidence="3">DSM 10086 / NBRC 110670 / KF707</strain>
    </source>
</reference>
<sequence length="305" mass="33784">MSAKPLLSIIIPSYNYAGVLPRAVDSVLSQATPEVELWVVDDGSTDDTPAVFAALSQRHGEAFQGVRQANGGPSAARNNGVQLAQGRYVLLLDADDELAPGVLPGLCDRLRARPDVGLWLAGHVSIEPDGRERAHAASPVPADALQRLKAYLLDKKIALSHGACVFLRELLLERPYPEQLRHSEDIPVFAYCLTRREVEVLDLSLARIHKHPGSLRHNAEAARRVGLDLVDEVFRQLPAGLQSLKPAYRAQRCLSLFRTCLLAGDTDGARHYYGEAIRTDWRVLFKFSYTRKALRLWLKSRKSPA</sequence>
<proteinExistence type="predicted"/>
<dbReference type="CDD" id="cd00761">
    <property type="entry name" value="Glyco_tranf_GTA_type"/>
    <property type="match status" value="1"/>
</dbReference>
<dbReference type="Pfam" id="PF00535">
    <property type="entry name" value="Glycos_transf_2"/>
    <property type="match status" value="1"/>
</dbReference>
<accession>A0AAD1C5F2</accession>
<feature type="domain" description="Glycosyltransferase 2-like" evidence="1">
    <location>
        <begin position="8"/>
        <end position="171"/>
    </location>
</feature>